<sequence>MKIGRVLLSVALLSGMAAGQYEFGVICSTSSRSATGPSNSHKLAYRGEMLYPDRDTITLVFQSRESIYYCLSGNGPVQPWSRPVALYPGRDPGITWGRDGDRHLVWVMTDTGTGVANVYYRNLEFRMLPVNVSTSGIHCGHPDVYADSAGVAHVVWEEGADHPQIWYRTVNENGVISGRFRVSPDSTAQCRFPAIECFRDTIYVLWQEFNPAQPAPYRIVQRRQVNGTWLPVQVLMENSEPLDHPSLDFASGDWFSAAWEVCSGGNYDAHFAGGNGGGYHTAGMSTAPVVATVGTVWSYLFWEEDSAGYQDIYYHLYYFMAGWTRGTVRRLFGIGEPVFAPSGLAALAVWTQGDTWPYKVMWGFFGYPVGIEETELKPTARQCSKLVNDGSLLLIPQPGGVVLDISGRRILDLGPGFNNLSRLRRGIYFLKSGVELHRLAIVR</sequence>
<evidence type="ECO:0000313" key="2">
    <source>
        <dbReference type="EMBL" id="HFJ53754.1"/>
    </source>
</evidence>
<evidence type="ECO:0000313" key="1">
    <source>
        <dbReference type="EMBL" id="HEA87916.1"/>
    </source>
</evidence>
<protein>
    <submittedName>
        <fullName evidence="1">Uncharacterized protein</fullName>
    </submittedName>
</protein>
<dbReference type="EMBL" id="DSLG01000008">
    <property type="protein sequence ID" value="HEA87916.1"/>
    <property type="molecule type" value="Genomic_DNA"/>
</dbReference>
<proteinExistence type="predicted"/>
<name>A0A7C1NQD7_UNCW3</name>
<organism evidence="1">
    <name type="scientific">candidate division WOR-3 bacterium</name>
    <dbReference type="NCBI Taxonomy" id="2052148"/>
    <lineage>
        <taxon>Bacteria</taxon>
        <taxon>Bacteria division WOR-3</taxon>
    </lineage>
</organism>
<accession>A0A7C1NQD7</accession>
<gene>
    <name evidence="1" type="ORF">ENP94_07935</name>
    <name evidence="2" type="ORF">ENS16_03580</name>
</gene>
<dbReference type="AlphaFoldDB" id="A0A7C1NQD7"/>
<comment type="caution">
    <text evidence="1">The sequence shown here is derived from an EMBL/GenBank/DDBJ whole genome shotgun (WGS) entry which is preliminary data.</text>
</comment>
<dbReference type="EMBL" id="DSTU01000004">
    <property type="protein sequence ID" value="HFJ53754.1"/>
    <property type="molecule type" value="Genomic_DNA"/>
</dbReference>
<reference evidence="1" key="1">
    <citation type="journal article" date="2020" name="mSystems">
        <title>Genome- and Community-Level Interaction Insights into Carbon Utilization and Element Cycling Functions of Hydrothermarchaeota in Hydrothermal Sediment.</title>
        <authorList>
            <person name="Zhou Z."/>
            <person name="Liu Y."/>
            <person name="Xu W."/>
            <person name="Pan J."/>
            <person name="Luo Z.H."/>
            <person name="Li M."/>
        </authorList>
    </citation>
    <scope>NUCLEOTIDE SEQUENCE [LARGE SCALE GENOMIC DNA]</scope>
    <source>
        <strain evidence="1">SpSt-265</strain>
        <strain evidence="2">SpSt-465</strain>
    </source>
</reference>